<gene>
    <name evidence="1" type="ORF">BO95DRAFT_484938</name>
</gene>
<organism evidence="1 2">
    <name type="scientific">Aspergillus brunneoviolaceus CBS 621.78</name>
    <dbReference type="NCBI Taxonomy" id="1450534"/>
    <lineage>
        <taxon>Eukaryota</taxon>
        <taxon>Fungi</taxon>
        <taxon>Dikarya</taxon>
        <taxon>Ascomycota</taxon>
        <taxon>Pezizomycotina</taxon>
        <taxon>Eurotiomycetes</taxon>
        <taxon>Eurotiomycetidae</taxon>
        <taxon>Eurotiales</taxon>
        <taxon>Aspergillaceae</taxon>
        <taxon>Aspergillus</taxon>
        <taxon>Aspergillus subgen. Circumdati</taxon>
    </lineage>
</organism>
<sequence length="929" mass="101836">MHIPTKQRVAPDDSHLPRRNVTFTGEPFSDHGIDTSQLAIQSARGGSHVFSIFQSLQHCSHAEEMKKLSASKSNTEPDSSSNIDTSAEIPATLSDHDPSHPADTPHDQESELHVSVEAASVENNRVGTAERAMEHGPEQQEPAGATEHNHAPASEPSELEETDPLQSQRPWTGRDFETSLHFAERVTSCPRSSSSRYCPAQANPLPSTTSAYIQTNSPSSSIRGITEPLFERDSVLSPGPANNSTARAEPPSTPGSHNRANGVNRTAIARVLLARIDRDRDPIFYGPVNQAVEDDRPWGLRSCKHGKIDRVPLVDPNEVCDRCGRRPALGWLYQCSVDEPGFGDPNGTRDGEVLSSWMVDAIKAGKYTDAQKGTLLEQKLTVFRRAYEEIVAYNERYSRVTVFPSMHRAEEEQNTDSDDDGPHVQLIEDVQQSRSSIATDASPTTGRVKHGEDIQQNACRSPDSITQGVLPVADSDTSAPPLQSIPHCKWRACHRCVPAHMERAWDSIDAVCRPKFPAPSAFNLGERVVVNAVFVSNLGQRPNPSPTPPPVPRYYGGESQPAQHTVSSYRGVARLSSYLPNAATESTSQGSSSASRVTSPASRSTVDLPSYMSTSTSDATSSGSQSSYTSSSTGDSSNRSPSVLPTYPVARHNSASQSPHHLPHPPPPTSQALSSSTTGLPSYPVTATATPRQFHEPLSSHPANASYYPPPVNRLQRARARLQAILEPLGRSLTPSPRDYSAEASSVWINIGNHLRATLRKRRYGEFLWRRRRQVEQPPCPRGPRGPCPFPMAPGYLMAADPEEVREEREVFRFGQMVGRERCINSGLHVWEDVMPVIEEVEPWEEESHSEDGDSSEEEEEEEEEVSEEVETEVEASEEVETEGEASKDKGKGKLERVERGDECYEGTSDSEDSVGSDESDLVDPILIL</sequence>
<name>A0ACD1FYZ6_9EURO</name>
<accession>A0ACD1FYZ6</accession>
<protein>
    <submittedName>
        <fullName evidence="1">Uncharacterized protein</fullName>
    </submittedName>
</protein>
<evidence type="ECO:0000313" key="1">
    <source>
        <dbReference type="EMBL" id="RAH42204.1"/>
    </source>
</evidence>
<keyword evidence="2" id="KW-1185">Reference proteome</keyword>
<proteinExistence type="predicted"/>
<dbReference type="Proteomes" id="UP000249057">
    <property type="component" value="Unassembled WGS sequence"/>
</dbReference>
<reference evidence="1" key="1">
    <citation type="submission" date="2018-02" db="EMBL/GenBank/DDBJ databases">
        <title>The genomes of Aspergillus section Nigri reveals drivers in fungal speciation.</title>
        <authorList>
            <consortium name="DOE Joint Genome Institute"/>
            <person name="Vesth T.C."/>
            <person name="Nybo J."/>
            <person name="Theobald S."/>
            <person name="Brandl J."/>
            <person name="Frisvad J.C."/>
            <person name="Nielsen K.F."/>
            <person name="Lyhne E.K."/>
            <person name="Kogle M.E."/>
            <person name="Kuo A."/>
            <person name="Riley R."/>
            <person name="Clum A."/>
            <person name="Nolan M."/>
            <person name="Lipzen A."/>
            <person name="Salamov A."/>
            <person name="Henrissat B."/>
            <person name="Wiebenga A."/>
            <person name="De vries R.P."/>
            <person name="Grigoriev I.V."/>
            <person name="Mortensen U.H."/>
            <person name="Andersen M.R."/>
            <person name="Baker S.E."/>
        </authorList>
    </citation>
    <scope>NUCLEOTIDE SEQUENCE</scope>
    <source>
        <strain evidence="1">CBS 621.78</strain>
    </source>
</reference>
<dbReference type="EMBL" id="KZ825377">
    <property type="protein sequence ID" value="RAH42204.1"/>
    <property type="molecule type" value="Genomic_DNA"/>
</dbReference>
<evidence type="ECO:0000313" key="2">
    <source>
        <dbReference type="Proteomes" id="UP000249057"/>
    </source>
</evidence>